<dbReference type="SMART" id="SM00530">
    <property type="entry name" value="HTH_XRE"/>
    <property type="match status" value="1"/>
</dbReference>
<comment type="caution">
    <text evidence="3">The sequence shown here is derived from an EMBL/GenBank/DDBJ whole genome shotgun (WGS) entry which is preliminary data.</text>
</comment>
<evidence type="ECO:0000259" key="2">
    <source>
        <dbReference type="PROSITE" id="PS50943"/>
    </source>
</evidence>
<dbReference type="InterPro" id="IPR014710">
    <property type="entry name" value="RmlC-like_jellyroll"/>
</dbReference>
<gene>
    <name evidence="3" type="ORF">GCM10009801_25740</name>
</gene>
<accession>A0ABP5HDY7</accession>
<keyword evidence="4" id="KW-1185">Reference proteome</keyword>
<dbReference type="CDD" id="cd02209">
    <property type="entry name" value="cupin_XRE_C"/>
    <property type="match status" value="1"/>
</dbReference>
<evidence type="ECO:0000256" key="1">
    <source>
        <dbReference type="ARBA" id="ARBA00023125"/>
    </source>
</evidence>
<sequence length="205" mass="22339">MDTSSALNGAPNEALNDALTAVGPRLKHLRTERGITLAALSEATGISKSTLSRLESGQRRPSLELLLPLSQAHQVPLDELVGAPEVGDPRVRLTPRRARGRTVVPLTRQPGPLQSYKLVIPATKTTPDPTTHEGYEWLYVLAGRLRLVLADHDLVMGPGEVAEFDTRLPHWFGSTGEGPVEILSLFGRQGERMHVRAKPRSGRQA</sequence>
<dbReference type="Gene3D" id="2.60.120.10">
    <property type="entry name" value="Jelly Rolls"/>
    <property type="match status" value="1"/>
</dbReference>
<dbReference type="PANTHER" id="PTHR46797">
    <property type="entry name" value="HTH-TYPE TRANSCRIPTIONAL REGULATOR"/>
    <property type="match status" value="1"/>
</dbReference>
<dbReference type="RefSeq" id="WP_344527327.1">
    <property type="nucleotide sequence ID" value="NZ_BAAAPE010000007.1"/>
</dbReference>
<evidence type="ECO:0000313" key="4">
    <source>
        <dbReference type="Proteomes" id="UP001500016"/>
    </source>
</evidence>
<reference evidence="4" key="1">
    <citation type="journal article" date="2019" name="Int. J. Syst. Evol. Microbiol.">
        <title>The Global Catalogue of Microorganisms (GCM) 10K type strain sequencing project: providing services to taxonomists for standard genome sequencing and annotation.</title>
        <authorList>
            <consortium name="The Broad Institute Genomics Platform"/>
            <consortium name="The Broad Institute Genome Sequencing Center for Infectious Disease"/>
            <person name="Wu L."/>
            <person name="Ma J."/>
        </authorList>
    </citation>
    <scope>NUCLEOTIDE SEQUENCE [LARGE SCALE GENOMIC DNA]</scope>
    <source>
        <strain evidence="4">JCM 15478</strain>
    </source>
</reference>
<dbReference type="CDD" id="cd00093">
    <property type="entry name" value="HTH_XRE"/>
    <property type="match status" value="1"/>
</dbReference>
<dbReference type="InterPro" id="IPR013096">
    <property type="entry name" value="Cupin_2"/>
</dbReference>
<organism evidence="3 4">
    <name type="scientific">Streptomyces albiaxialis</name>
    <dbReference type="NCBI Taxonomy" id="329523"/>
    <lineage>
        <taxon>Bacteria</taxon>
        <taxon>Bacillati</taxon>
        <taxon>Actinomycetota</taxon>
        <taxon>Actinomycetes</taxon>
        <taxon>Kitasatosporales</taxon>
        <taxon>Streptomycetaceae</taxon>
        <taxon>Streptomyces</taxon>
    </lineage>
</organism>
<evidence type="ECO:0000313" key="3">
    <source>
        <dbReference type="EMBL" id="GAA2072855.1"/>
    </source>
</evidence>
<dbReference type="InterPro" id="IPR050807">
    <property type="entry name" value="TransReg_Diox_bact_type"/>
</dbReference>
<dbReference type="Pfam" id="PF07883">
    <property type="entry name" value="Cupin_2"/>
    <property type="match status" value="1"/>
</dbReference>
<dbReference type="EMBL" id="BAAAPE010000007">
    <property type="protein sequence ID" value="GAA2072855.1"/>
    <property type="molecule type" value="Genomic_DNA"/>
</dbReference>
<dbReference type="SUPFAM" id="SSF51182">
    <property type="entry name" value="RmlC-like cupins"/>
    <property type="match status" value="1"/>
</dbReference>
<keyword evidence="1" id="KW-0238">DNA-binding</keyword>
<dbReference type="Gene3D" id="1.10.260.40">
    <property type="entry name" value="lambda repressor-like DNA-binding domains"/>
    <property type="match status" value="1"/>
</dbReference>
<dbReference type="PROSITE" id="PS50943">
    <property type="entry name" value="HTH_CROC1"/>
    <property type="match status" value="1"/>
</dbReference>
<dbReference type="SUPFAM" id="SSF47413">
    <property type="entry name" value="lambda repressor-like DNA-binding domains"/>
    <property type="match status" value="1"/>
</dbReference>
<dbReference type="Proteomes" id="UP001500016">
    <property type="component" value="Unassembled WGS sequence"/>
</dbReference>
<dbReference type="InterPro" id="IPR010982">
    <property type="entry name" value="Lambda_DNA-bd_dom_sf"/>
</dbReference>
<name>A0ABP5HDY7_9ACTN</name>
<feature type="domain" description="HTH cro/C1-type" evidence="2">
    <location>
        <begin position="26"/>
        <end position="80"/>
    </location>
</feature>
<dbReference type="PANTHER" id="PTHR46797:SF1">
    <property type="entry name" value="METHYLPHOSPHONATE SYNTHASE"/>
    <property type="match status" value="1"/>
</dbReference>
<proteinExistence type="predicted"/>
<protein>
    <submittedName>
        <fullName evidence="3">XRE family transcriptional regulator</fullName>
    </submittedName>
</protein>
<dbReference type="Pfam" id="PF01381">
    <property type="entry name" value="HTH_3"/>
    <property type="match status" value="1"/>
</dbReference>
<dbReference type="InterPro" id="IPR001387">
    <property type="entry name" value="Cro/C1-type_HTH"/>
</dbReference>
<dbReference type="InterPro" id="IPR011051">
    <property type="entry name" value="RmlC_Cupin_sf"/>
</dbReference>